<keyword evidence="4" id="KW-0233">DNA recombination</keyword>
<keyword evidence="7" id="KW-1185">Reference proteome</keyword>
<dbReference type="InterPro" id="IPR047653">
    <property type="entry name" value="Tn3-like_transpos"/>
</dbReference>
<evidence type="ECO:0000313" key="6">
    <source>
        <dbReference type="EMBL" id="GGJ59921.1"/>
    </source>
</evidence>
<evidence type="ECO:0000256" key="2">
    <source>
        <dbReference type="ARBA" id="ARBA00022578"/>
    </source>
</evidence>
<evidence type="ECO:0000313" key="7">
    <source>
        <dbReference type="Proteomes" id="UP000632222"/>
    </source>
</evidence>
<dbReference type="Proteomes" id="UP000632222">
    <property type="component" value="Unassembled WGS sequence"/>
</dbReference>
<sequence length="540" mass="61477">MAKVLGKLQKEYRDDRMRNLPSLDQASQTMKKILALLLDDKITTLEELKKQAFKIASKEKLADVLEAVTLLTQSQEDRKLEDFQRRYSYVRQFLPLMMTTLSFQANSSGKPVLEAWQALCRLEGRKKVDLREVPTDLLDRHWKSKLKNEDGTLNRAAYTLGVLEHLWEALSRREVFVENSLRYTDPTAKLLSPASWEKQRLEVCQSLNLSPDADTFIASISKDLHLHYLFVAGRVKKNASLELQDSEDQKSVSPHLEKLDAFVEPDSLKQLRAEIKKLLPQVDLPELLLEVHSWTGFLSMFSHISEGNSRATDLLVSICAVLTSEACNVGFEPVSHTQNPALSKDRLSWVNQNYVRAESISDANARLVNFQKDIPLAQEWGGGQLASVDGLRFKVPVRSIHARANPKYFGHGRGLTWLNYVSDYGTGFHGIVIPGTMRDSLFVLDGLLEQNTELQPKRITSDTHGYSDIVFGLYRLLGYQFSPRLADLTDQRFWRVDKEADYGALNKLARHKINTEIIREHWDEILRVVGSLTTRTVKAS</sequence>
<keyword evidence="3" id="KW-0238">DNA-binding</keyword>
<accession>A0ABQ2DMN1</accession>
<gene>
    <name evidence="6" type="ORF">GCM10008938_52550</name>
</gene>
<keyword evidence="2" id="KW-0815">Transposition</keyword>
<evidence type="ECO:0000256" key="3">
    <source>
        <dbReference type="ARBA" id="ARBA00023125"/>
    </source>
</evidence>
<evidence type="ECO:0000256" key="4">
    <source>
        <dbReference type="ARBA" id="ARBA00023172"/>
    </source>
</evidence>
<reference evidence="7" key="1">
    <citation type="journal article" date="2019" name="Int. J. Syst. Evol. Microbiol.">
        <title>The Global Catalogue of Microorganisms (GCM) 10K type strain sequencing project: providing services to taxonomists for standard genome sequencing and annotation.</title>
        <authorList>
            <consortium name="The Broad Institute Genomics Platform"/>
            <consortium name="The Broad Institute Genome Sequencing Center for Infectious Disease"/>
            <person name="Wu L."/>
            <person name="Ma J."/>
        </authorList>
    </citation>
    <scope>NUCLEOTIDE SEQUENCE [LARGE SCALE GENOMIC DNA]</scope>
    <source>
        <strain evidence="7">JCM 14370</strain>
    </source>
</reference>
<proteinExistence type="inferred from homology"/>
<comment type="caution">
    <text evidence="6">The sequence shown here is derived from an EMBL/GenBank/DDBJ whole genome shotgun (WGS) entry which is preliminary data.</text>
</comment>
<evidence type="ECO:0000256" key="1">
    <source>
        <dbReference type="ARBA" id="ARBA00009402"/>
    </source>
</evidence>
<evidence type="ECO:0000259" key="5">
    <source>
        <dbReference type="Pfam" id="PF01526"/>
    </source>
</evidence>
<dbReference type="Pfam" id="PF01526">
    <property type="entry name" value="DDE_Tnp_Tn3"/>
    <property type="match status" value="1"/>
</dbReference>
<dbReference type="NCBIfam" id="NF033527">
    <property type="entry name" value="transpos_Tn3"/>
    <property type="match status" value="1"/>
</dbReference>
<name>A0ABQ2DMN1_9DEIO</name>
<comment type="similarity">
    <text evidence="1">Belongs to the transposase 7 family.</text>
</comment>
<organism evidence="6 7">
    <name type="scientific">Deinococcus roseus</name>
    <dbReference type="NCBI Taxonomy" id="392414"/>
    <lineage>
        <taxon>Bacteria</taxon>
        <taxon>Thermotogati</taxon>
        <taxon>Deinococcota</taxon>
        <taxon>Deinococci</taxon>
        <taxon>Deinococcales</taxon>
        <taxon>Deinococcaceae</taxon>
        <taxon>Deinococcus</taxon>
    </lineage>
</organism>
<protein>
    <recommendedName>
        <fullName evidence="5">Tn3 transposase DDE domain-containing protein</fullName>
    </recommendedName>
</protein>
<feature type="domain" description="Tn3 transposase DDE" evidence="5">
    <location>
        <begin position="286"/>
        <end position="540"/>
    </location>
</feature>
<dbReference type="InterPro" id="IPR002513">
    <property type="entry name" value="Tn3_Tnp_DDE_dom"/>
</dbReference>
<dbReference type="EMBL" id="BMOD01000059">
    <property type="protein sequence ID" value="GGJ59921.1"/>
    <property type="molecule type" value="Genomic_DNA"/>
</dbReference>